<feature type="transmembrane region" description="Helical" evidence="10">
    <location>
        <begin position="1721"/>
        <end position="1740"/>
    </location>
</feature>
<evidence type="ECO:0000256" key="10">
    <source>
        <dbReference type="SAM" id="Phobius"/>
    </source>
</evidence>
<evidence type="ECO:0000259" key="12">
    <source>
        <dbReference type="PROSITE" id="PS50850"/>
    </source>
</evidence>
<comment type="caution">
    <text evidence="13">The sequence shown here is derived from an EMBL/GenBank/DDBJ whole genome shotgun (WGS) entry which is preliminary data.</text>
</comment>
<dbReference type="SUPFAM" id="SSF49854">
    <property type="entry name" value="Spermadhesin, CUB domain"/>
    <property type="match status" value="6"/>
</dbReference>
<dbReference type="Proteomes" id="UP001142055">
    <property type="component" value="Chromosome 2"/>
</dbReference>
<keyword evidence="7" id="KW-1015">Disulfide bond</keyword>
<evidence type="ECO:0000256" key="3">
    <source>
        <dbReference type="ARBA" id="ARBA00022692"/>
    </source>
</evidence>
<dbReference type="PANTHER" id="PTHR11662:SF399">
    <property type="entry name" value="FI19708P1-RELATED"/>
    <property type="match status" value="1"/>
</dbReference>
<dbReference type="SMART" id="SM00042">
    <property type="entry name" value="CUB"/>
    <property type="match status" value="5"/>
</dbReference>
<feature type="transmembrane region" description="Helical" evidence="10">
    <location>
        <begin position="59"/>
        <end position="84"/>
    </location>
</feature>
<keyword evidence="5 10" id="KW-1133">Transmembrane helix</keyword>
<sequence length="1868" mass="210888">MMNELLKKILPNNNNNNNSSRIETNNKYEKISTIPTVTDSDENDHVIHVRKKRFNLYHLYRLIHFKMSLLYSIWWFMWIVLMIAHQQQEVQCVGVKPSYMSESNFNPYSTLNNNSPDRPQIASSSSSVFTTTTNQSSPISPTLLRTFARRSPQWSPNPLQYHYTTNHHVMSNVAREASSIVENITTAESTLRKDKRQILTVQQEIEPTQQQQVMEDVSKHYQCESIIQDGIFQIESPHYPAMYPVNRICPYYIARSRADVCQIEVNFLDMDIEDTPQCTADYLDLGGGQHERLCGMMLRNTKRIIMFPNNGSYIRITFHSDRQNNRPYRGFSAEIRQIPNSCFYPLNGLNNGTQQVIHSGYGQRLYPPIRTLGPYPPIPGQSNPPYLIPGSTYTPGFINGSLYPGNGSVPYYTKNGTGQFYPGSTFDQNGIRAIYPYNRTVNPQYPVNDPNFSRTGVNSFYPNGSIVPSYTGNRSGPFYPLNHTNISPIYLASYCDVYLSEVNGELRSPGYPFGYPPNHSCIYTIKKSFEDVCQLELIFHHFDIQTPDAKRDLTDICHGDYLELPDHSRLCGYYNQAMSRDHILKKFYLFPESSDYLFLQFISDQHQTPDGSGFWIETKQLRNTCVPGGLSPGRQDISNVKCDRLINGQLSTVDRVYSPNYPNYYSPRQQCVYFIQPTDGNTCEFELDLVQFQLEDVKSTNSIQEIGVCGKDFLQLPDRTRICGRAHFRRIFPFPKYHDRTAMFYFSSDEGVEDRGYEIVVRQLPNTCSNVTRNGQPTIPGMLNQNVYTVNDPNLRNYSPTPIFTYNNRTGIQPFNPQVIPTVVTQSNPNLSRKFSGFRKIGALGPSYSMVPNVLNDPRNVDSSGTIPLYFANGTLATRVPPMKPVDMIPFLKKGKTYAQKTDSLISGGNSNYLGIDGKTGTINSFNQPAILANTNNRLVIQPRSGLINSDSSFDPMRSVQLQPTYNCDQVLSRNVEYIRSPNFPSNYPPVTRCIYSILKADNSVCQVRLQILSMDMEYTQGCKNDYFQIETTGERMCGRFSQPETRTINYYGHSREIRLIFNSDRQITAPGFEVRLEQIPNSCEDIRSHNASLASMVSVARSFESPTSPNAAIQSLPQQSTRICRTSALPETFFESDNFPNAYATNTDCLYKVFRANRNVCRLEIDLLDFDVGNELIDTSGNGLPLSSPTTTCPNDYLEVDQVKYCGRRRGHMIAVNFPRNLMEISFRFLAVSPDPFNGFKIRVRQIDENCRSSLNHFGSSSDPLGDFNPPIIESCPRMTEKPSESNQSDRSSSEPSTAAVAITEEVVRIQSPKFGLIGNMAYEPFLDCDYLIQKNSPSVCALEIKFESFSLEESRSCQKDYLEINHINGMRLCGKMPIDTTPIYIGRINLSIAIVEMSLKSNKTNNNILTDACPAQTKSINQSTIIEDKQTHSDKAKKFDWNETKQGIILGAFFWGYVLFQIPGGRMAEMYGPRLLVTIGIFGTGVINLLTPLLANYYYVFIASRVLLGMVQAMVFPSAFALASSWIPEQERSTVISLSIIGGAIGTIITSALSGHLAKNGFAGGWPSIFYVSGIICVLMTILYFFLVTNKPKNSPFVSKEEYEYICDNISSLKAKKDQNVVEEQVKKKKPFPWIKVLTSRALLSEIAVKICTNWVYSLVLLKGPAYMDAVLSMPLETIGYYSAVMSFTSGISHFLSGVMADYLIRIKLFGSKTNIRKIFQGVCVFGTVIFICLIPSTNCDKKIFLLIMICSQVTFGFEAGGELPLPSDLSNEYSATLFAICNMFGMITAFVGPYLTGIVLDMEPNRPKRQWSYVLYFTAAFTCIGGTIFTIFAINRETSNRMAHVTIELHNDDDDVVVVDDDVIN</sequence>
<dbReference type="InterPro" id="IPR020846">
    <property type="entry name" value="MFS_dom"/>
</dbReference>
<organism evidence="13 14">
    <name type="scientific">Blomia tropicalis</name>
    <name type="common">Mite</name>
    <dbReference type="NCBI Taxonomy" id="40697"/>
    <lineage>
        <taxon>Eukaryota</taxon>
        <taxon>Metazoa</taxon>
        <taxon>Ecdysozoa</taxon>
        <taxon>Arthropoda</taxon>
        <taxon>Chelicerata</taxon>
        <taxon>Arachnida</taxon>
        <taxon>Acari</taxon>
        <taxon>Acariformes</taxon>
        <taxon>Sarcoptiformes</taxon>
        <taxon>Astigmata</taxon>
        <taxon>Glycyphagoidea</taxon>
        <taxon>Echimyopodidae</taxon>
        <taxon>Blomia</taxon>
    </lineage>
</organism>
<feature type="region of interest" description="Disordered" evidence="9">
    <location>
        <begin position="1274"/>
        <end position="1300"/>
    </location>
</feature>
<evidence type="ECO:0000256" key="6">
    <source>
        <dbReference type="ARBA" id="ARBA00023136"/>
    </source>
</evidence>
<dbReference type="InterPro" id="IPR050382">
    <property type="entry name" value="MFS_Na/Anion_cotransporter"/>
</dbReference>
<evidence type="ECO:0000313" key="13">
    <source>
        <dbReference type="EMBL" id="KAJ6219176.1"/>
    </source>
</evidence>
<feature type="region of interest" description="Disordered" evidence="9">
    <location>
        <begin position="111"/>
        <end position="137"/>
    </location>
</feature>
<dbReference type="InterPro" id="IPR011701">
    <property type="entry name" value="MFS"/>
</dbReference>
<dbReference type="Pfam" id="PF00431">
    <property type="entry name" value="CUB"/>
    <property type="match status" value="5"/>
</dbReference>
<evidence type="ECO:0000256" key="2">
    <source>
        <dbReference type="ARBA" id="ARBA00022448"/>
    </source>
</evidence>
<dbReference type="InterPro" id="IPR035914">
    <property type="entry name" value="Sperma_CUB_dom_sf"/>
</dbReference>
<dbReference type="CDD" id="cd00041">
    <property type="entry name" value="CUB"/>
    <property type="match status" value="5"/>
</dbReference>
<protein>
    <submittedName>
        <fullName evidence="13">Uncharacterized protein</fullName>
    </submittedName>
</protein>
<dbReference type="OMA" id="TRCIYSI"/>
<dbReference type="Gene3D" id="1.20.1250.20">
    <property type="entry name" value="MFS general substrate transporter like domains"/>
    <property type="match status" value="2"/>
</dbReference>
<feature type="compositionally biased region" description="Low complexity" evidence="9">
    <location>
        <begin position="123"/>
        <end position="137"/>
    </location>
</feature>
<keyword evidence="14" id="KW-1185">Reference proteome</keyword>
<feature type="transmembrane region" description="Helical" evidence="10">
    <location>
        <begin position="1477"/>
        <end position="1497"/>
    </location>
</feature>
<dbReference type="PROSITE" id="PS50850">
    <property type="entry name" value="MFS"/>
    <property type="match status" value="1"/>
</dbReference>
<feature type="domain" description="CUB" evidence="11">
    <location>
        <begin position="642"/>
        <end position="764"/>
    </location>
</feature>
<dbReference type="FunFam" id="1.20.1250.20:FF:000003">
    <property type="entry name" value="Solute carrier family 17 member 3"/>
    <property type="match status" value="1"/>
</dbReference>
<feature type="domain" description="CUB" evidence="11">
    <location>
        <begin position="1121"/>
        <end position="1248"/>
    </location>
</feature>
<reference evidence="13" key="1">
    <citation type="submission" date="2022-12" db="EMBL/GenBank/DDBJ databases">
        <title>Genome assemblies of Blomia tropicalis.</title>
        <authorList>
            <person name="Cui Y."/>
        </authorList>
    </citation>
    <scope>NUCLEOTIDE SEQUENCE</scope>
    <source>
        <tissue evidence="13">Adult mites</tissue>
    </source>
</reference>
<gene>
    <name evidence="13" type="ORF">RDWZM_004988</name>
</gene>
<evidence type="ECO:0000256" key="9">
    <source>
        <dbReference type="SAM" id="MobiDB-lite"/>
    </source>
</evidence>
<evidence type="ECO:0000256" key="8">
    <source>
        <dbReference type="PROSITE-ProRule" id="PRU00059"/>
    </source>
</evidence>
<feature type="transmembrane region" description="Helical" evidence="10">
    <location>
        <begin position="1640"/>
        <end position="1661"/>
    </location>
</feature>
<dbReference type="InterPro" id="IPR036259">
    <property type="entry name" value="MFS_trans_sf"/>
</dbReference>
<dbReference type="SUPFAM" id="SSF103473">
    <property type="entry name" value="MFS general substrate transporter"/>
    <property type="match status" value="1"/>
</dbReference>
<evidence type="ECO:0000259" key="11">
    <source>
        <dbReference type="PROSITE" id="PS01180"/>
    </source>
</evidence>
<feature type="transmembrane region" description="Helical" evidence="10">
    <location>
        <begin position="1571"/>
        <end position="1589"/>
    </location>
</feature>
<keyword evidence="6 10" id="KW-0472">Membrane</keyword>
<feature type="transmembrane region" description="Helical" evidence="10">
    <location>
        <begin position="1776"/>
        <end position="1798"/>
    </location>
</feature>
<accession>A0A9Q0RN38</accession>
<feature type="transmembrane region" description="Helical" evidence="10">
    <location>
        <begin position="1503"/>
        <end position="1525"/>
    </location>
</feature>
<comment type="caution">
    <text evidence="8">Lacks conserved residue(s) required for the propagation of feature annotation.</text>
</comment>
<dbReference type="Pfam" id="PF07690">
    <property type="entry name" value="MFS_1"/>
    <property type="match status" value="1"/>
</dbReference>
<feature type="transmembrane region" description="Helical" evidence="10">
    <location>
        <begin position="1818"/>
        <end position="1837"/>
    </location>
</feature>
<feature type="domain" description="Major facilitator superfamily (MFS) profile" evidence="12">
    <location>
        <begin position="1393"/>
        <end position="1841"/>
    </location>
</feature>
<comment type="subcellular location">
    <subcellularLocation>
        <location evidence="1">Membrane</location>
        <topology evidence="1">Multi-pass membrane protein</topology>
    </subcellularLocation>
</comment>
<evidence type="ECO:0000256" key="5">
    <source>
        <dbReference type="ARBA" id="ARBA00022989"/>
    </source>
</evidence>
<keyword evidence="3 10" id="KW-0812">Transmembrane</keyword>
<dbReference type="EMBL" id="JAPWDV010000002">
    <property type="protein sequence ID" value="KAJ6219176.1"/>
    <property type="molecule type" value="Genomic_DNA"/>
</dbReference>
<name>A0A9Q0RN38_BLOTA</name>
<proteinExistence type="predicted"/>
<dbReference type="PANTHER" id="PTHR11662">
    <property type="entry name" value="SOLUTE CARRIER FAMILY 17"/>
    <property type="match status" value="1"/>
</dbReference>
<dbReference type="Gene3D" id="2.60.120.290">
    <property type="entry name" value="Spermadhesin, CUB domain"/>
    <property type="match status" value="6"/>
</dbReference>
<feature type="domain" description="CUB" evidence="11">
    <location>
        <begin position="968"/>
        <end position="1080"/>
    </location>
</feature>
<dbReference type="PROSITE" id="PS01180">
    <property type="entry name" value="CUB"/>
    <property type="match status" value="6"/>
</dbReference>
<evidence type="ECO:0000256" key="4">
    <source>
        <dbReference type="ARBA" id="ARBA00022847"/>
    </source>
</evidence>
<dbReference type="GO" id="GO:0006820">
    <property type="term" value="P:monoatomic anion transport"/>
    <property type="evidence" value="ECO:0007669"/>
    <property type="project" value="TreeGrafter"/>
</dbReference>
<feature type="transmembrane region" description="Helical" evidence="10">
    <location>
        <begin position="1681"/>
        <end position="1701"/>
    </location>
</feature>
<feature type="domain" description="CUB" evidence="11">
    <location>
        <begin position="495"/>
        <end position="621"/>
    </location>
</feature>
<feature type="domain" description="CUB" evidence="11">
    <location>
        <begin position="223"/>
        <end position="338"/>
    </location>
</feature>
<evidence type="ECO:0000256" key="7">
    <source>
        <dbReference type="ARBA" id="ARBA00023157"/>
    </source>
</evidence>
<evidence type="ECO:0000256" key="1">
    <source>
        <dbReference type="ARBA" id="ARBA00004141"/>
    </source>
</evidence>
<dbReference type="GO" id="GO:0015293">
    <property type="term" value="F:symporter activity"/>
    <property type="evidence" value="ECO:0007669"/>
    <property type="project" value="UniProtKB-KW"/>
</dbReference>
<dbReference type="FunFam" id="1.20.1250.20:FF:000423">
    <property type="entry name" value="Putative inorganic phosphate cotransporter-like Protein"/>
    <property type="match status" value="1"/>
</dbReference>
<feature type="compositionally biased region" description="Low complexity" evidence="9">
    <location>
        <begin position="1286"/>
        <end position="1298"/>
    </location>
</feature>
<evidence type="ECO:0000313" key="14">
    <source>
        <dbReference type="Proteomes" id="UP001142055"/>
    </source>
</evidence>
<dbReference type="GO" id="GO:0016020">
    <property type="term" value="C:membrane"/>
    <property type="evidence" value="ECO:0007669"/>
    <property type="project" value="UniProtKB-SubCell"/>
</dbReference>
<feature type="transmembrane region" description="Helical" evidence="10">
    <location>
        <begin position="1449"/>
        <end position="1465"/>
    </location>
</feature>
<feature type="transmembrane region" description="Helical" evidence="10">
    <location>
        <begin position="1537"/>
        <end position="1559"/>
    </location>
</feature>
<dbReference type="InterPro" id="IPR000859">
    <property type="entry name" value="CUB_dom"/>
</dbReference>
<keyword evidence="4" id="KW-0769">Symport</keyword>
<keyword evidence="2" id="KW-0813">Transport</keyword>
<feature type="domain" description="CUB" evidence="11">
    <location>
        <begin position="1300"/>
        <end position="1422"/>
    </location>
</feature>